<evidence type="ECO:0000256" key="1">
    <source>
        <dbReference type="SAM" id="MobiDB-lite"/>
    </source>
</evidence>
<evidence type="ECO:0000313" key="2">
    <source>
        <dbReference type="EMBL" id="KAG2333254.1"/>
    </source>
</evidence>
<reference evidence="2 3" key="1">
    <citation type="submission" date="2020-02" db="EMBL/GenBank/DDBJ databases">
        <authorList>
            <person name="Ma Q."/>
            <person name="Huang Y."/>
            <person name="Song X."/>
            <person name="Pei D."/>
        </authorList>
    </citation>
    <scope>NUCLEOTIDE SEQUENCE [LARGE SCALE GENOMIC DNA]</scope>
    <source>
        <strain evidence="2">Sxm20200214</strain>
        <tissue evidence="2">Leaf</tissue>
    </source>
</reference>
<feature type="compositionally biased region" description="Basic and acidic residues" evidence="1">
    <location>
        <begin position="63"/>
        <end position="78"/>
    </location>
</feature>
<keyword evidence="3" id="KW-1185">Reference proteome</keyword>
<name>A0A8X7WLM1_BRACI</name>
<dbReference type="SUPFAM" id="SSF54565">
    <property type="entry name" value="Ribosomal protein S16"/>
    <property type="match status" value="1"/>
</dbReference>
<dbReference type="Gene3D" id="3.30.1320.10">
    <property type="match status" value="1"/>
</dbReference>
<organism evidence="2 3">
    <name type="scientific">Brassica carinata</name>
    <name type="common">Ethiopian mustard</name>
    <name type="synonym">Abyssinian cabbage</name>
    <dbReference type="NCBI Taxonomy" id="52824"/>
    <lineage>
        <taxon>Eukaryota</taxon>
        <taxon>Viridiplantae</taxon>
        <taxon>Streptophyta</taxon>
        <taxon>Embryophyta</taxon>
        <taxon>Tracheophyta</taxon>
        <taxon>Spermatophyta</taxon>
        <taxon>Magnoliopsida</taxon>
        <taxon>eudicotyledons</taxon>
        <taxon>Gunneridae</taxon>
        <taxon>Pentapetalae</taxon>
        <taxon>rosids</taxon>
        <taxon>malvids</taxon>
        <taxon>Brassicales</taxon>
        <taxon>Brassicaceae</taxon>
        <taxon>Brassiceae</taxon>
        <taxon>Brassica</taxon>
    </lineage>
</organism>
<dbReference type="InterPro" id="IPR023803">
    <property type="entry name" value="Ribosomal_bS16_dom_sf"/>
</dbReference>
<feature type="compositionally biased region" description="Acidic residues" evidence="1">
    <location>
        <begin position="79"/>
        <end position="88"/>
    </location>
</feature>
<protein>
    <submittedName>
        <fullName evidence="2">Uncharacterized protein</fullName>
    </submittedName>
</protein>
<dbReference type="Proteomes" id="UP000886595">
    <property type="component" value="Unassembled WGS sequence"/>
</dbReference>
<accession>A0A8X7WLM1</accession>
<sequence>MFLTSHFDAGKHNQLHPAGERYWLSVGAQASDPVQSLLFKSDLLPPPPMVATRRNDPMTGRCFDAEKKPAVMDNKPNEEDIAEDDSLD</sequence>
<proteinExistence type="predicted"/>
<dbReference type="AlphaFoldDB" id="A0A8X7WLM1"/>
<comment type="caution">
    <text evidence="2">The sequence shown here is derived from an EMBL/GenBank/DDBJ whole genome shotgun (WGS) entry which is preliminary data.</text>
</comment>
<feature type="region of interest" description="Disordered" evidence="1">
    <location>
        <begin position="42"/>
        <end position="88"/>
    </location>
</feature>
<gene>
    <name evidence="2" type="ORF">Bca52824_004434</name>
</gene>
<evidence type="ECO:0000313" key="3">
    <source>
        <dbReference type="Proteomes" id="UP000886595"/>
    </source>
</evidence>
<dbReference type="EMBL" id="JAAMPC010000001">
    <property type="protein sequence ID" value="KAG2333254.1"/>
    <property type="molecule type" value="Genomic_DNA"/>
</dbReference>